<dbReference type="Proteomes" id="UP000315469">
    <property type="component" value="Unassembled WGS sequence"/>
</dbReference>
<proteinExistence type="predicted"/>
<keyword evidence="2" id="KW-1185">Reference proteome</keyword>
<protein>
    <submittedName>
        <fullName evidence="1">Uncharacterized protein</fullName>
    </submittedName>
</protein>
<accession>A0ABY2ZL09</accession>
<organism evidence="1 2">
    <name type="scientific">Pantoea eucalypti</name>
    <dbReference type="NCBI Taxonomy" id="470933"/>
    <lineage>
        <taxon>Bacteria</taxon>
        <taxon>Pseudomonadati</taxon>
        <taxon>Pseudomonadota</taxon>
        <taxon>Gammaproteobacteria</taxon>
        <taxon>Enterobacterales</taxon>
        <taxon>Erwiniaceae</taxon>
        <taxon>Pantoea</taxon>
    </lineage>
</organism>
<gene>
    <name evidence="1" type="ORF">FJW02_09315</name>
</gene>
<evidence type="ECO:0000313" key="2">
    <source>
        <dbReference type="Proteomes" id="UP000315469"/>
    </source>
</evidence>
<dbReference type="RefSeq" id="WP_140915886.1">
    <property type="nucleotide sequence ID" value="NZ_CP045720.1"/>
</dbReference>
<reference evidence="1 2" key="1">
    <citation type="submission" date="2019-06" db="EMBL/GenBank/DDBJ databases">
        <title>Taxogenomics and systematics of the genus Pantoea.</title>
        <authorList>
            <person name="Tambong J.T."/>
        </authorList>
    </citation>
    <scope>NUCLEOTIDE SEQUENCE [LARGE SCALE GENOMIC DNA]</scope>
    <source>
        <strain evidence="1 2">LMG 24197</strain>
    </source>
</reference>
<comment type="caution">
    <text evidence="1">The sequence shown here is derived from an EMBL/GenBank/DDBJ whole genome shotgun (WGS) entry which is preliminary data.</text>
</comment>
<sequence length="134" mass="14987">MKKVAQYRRSNGPNAGFSEKLAWQLSKGPATGRELAARFGITLREFNRLINSTLRRGGETLQVEASNPVSLGGNAIDRTYTLTRRPRRVARQALPPMVINQSNDRSEETIQRLRAAAKRRARLIASGIYMECMG</sequence>
<name>A0ABY2ZL09_9GAMM</name>
<dbReference type="GeneID" id="90521561"/>
<evidence type="ECO:0000313" key="1">
    <source>
        <dbReference type="EMBL" id="TPV37613.1"/>
    </source>
</evidence>
<dbReference type="EMBL" id="VHJB01000060">
    <property type="protein sequence ID" value="TPV37613.1"/>
    <property type="molecule type" value="Genomic_DNA"/>
</dbReference>